<feature type="region of interest" description="Disordered" evidence="1">
    <location>
        <begin position="1"/>
        <end position="31"/>
    </location>
</feature>
<reference evidence="2" key="1">
    <citation type="submission" date="2014-09" db="EMBL/GenBank/DDBJ databases">
        <authorList>
            <person name="Magalhaes I.L.F."/>
            <person name="Oliveira U."/>
            <person name="Santos F.R."/>
            <person name="Vidigal T.H.D.A."/>
            <person name="Brescovit A.D."/>
            <person name="Santos A.J."/>
        </authorList>
    </citation>
    <scope>NUCLEOTIDE SEQUENCE</scope>
    <source>
        <tissue evidence="2">Shoot tissue taken approximately 20 cm above the soil surface</tissue>
    </source>
</reference>
<organism evidence="2">
    <name type="scientific">Arundo donax</name>
    <name type="common">Giant reed</name>
    <name type="synonym">Donax arundinaceus</name>
    <dbReference type="NCBI Taxonomy" id="35708"/>
    <lineage>
        <taxon>Eukaryota</taxon>
        <taxon>Viridiplantae</taxon>
        <taxon>Streptophyta</taxon>
        <taxon>Embryophyta</taxon>
        <taxon>Tracheophyta</taxon>
        <taxon>Spermatophyta</taxon>
        <taxon>Magnoliopsida</taxon>
        <taxon>Liliopsida</taxon>
        <taxon>Poales</taxon>
        <taxon>Poaceae</taxon>
        <taxon>PACMAD clade</taxon>
        <taxon>Arundinoideae</taxon>
        <taxon>Arundineae</taxon>
        <taxon>Arundo</taxon>
    </lineage>
</organism>
<proteinExistence type="predicted"/>
<sequence>MFVARSGRLGNPMLRDRGARPKKRPPGAEEV</sequence>
<evidence type="ECO:0000313" key="2">
    <source>
        <dbReference type="EMBL" id="JAD43245.1"/>
    </source>
</evidence>
<accession>A0A0A9A2L7</accession>
<protein>
    <submittedName>
        <fullName evidence="2">Uncharacterized protein</fullName>
    </submittedName>
</protein>
<evidence type="ECO:0000256" key="1">
    <source>
        <dbReference type="SAM" id="MobiDB-lite"/>
    </source>
</evidence>
<name>A0A0A9A2L7_ARUDO</name>
<reference evidence="2" key="2">
    <citation type="journal article" date="2015" name="Data Brief">
        <title>Shoot transcriptome of the giant reed, Arundo donax.</title>
        <authorList>
            <person name="Barrero R.A."/>
            <person name="Guerrero F.D."/>
            <person name="Moolhuijzen P."/>
            <person name="Goolsby J.A."/>
            <person name="Tidwell J."/>
            <person name="Bellgard S.E."/>
            <person name="Bellgard M.I."/>
        </authorList>
    </citation>
    <scope>NUCLEOTIDE SEQUENCE</scope>
    <source>
        <tissue evidence="2">Shoot tissue taken approximately 20 cm above the soil surface</tissue>
    </source>
</reference>
<dbReference type="EMBL" id="GBRH01254650">
    <property type="protein sequence ID" value="JAD43245.1"/>
    <property type="molecule type" value="Transcribed_RNA"/>
</dbReference>
<dbReference type="AlphaFoldDB" id="A0A0A9A2L7"/>